<reference evidence="9" key="1">
    <citation type="submission" date="2021-08" db="EMBL/GenBank/DDBJ databases">
        <title>WGS assembly of Ceratopteris richardii.</title>
        <authorList>
            <person name="Marchant D.B."/>
            <person name="Chen G."/>
            <person name="Jenkins J."/>
            <person name="Shu S."/>
            <person name="Leebens-Mack J."/>
            <person name="Grimwood J."/>
            <person name="Schmutz J."/>
            <person name="Soltis P."/>
            <person name="Soltis D."/>
            <person name="Chen Z.-H."/>
        </authorList>
    </citation>
    <scope>NUCLEOTIDE SEQUENCE</scope>
    <source>
        <strain evidence="9">Whitten #5841</strain>
        <tissue evidence="9">Leaf</tissue>
    </source>
</reference>
<feature type="binding site" evidence="7">
    <location>
        <position position="511"/>
    </location>
    <ligand>
        <name>Mg(2+)</name>
        <dbReference type="ChEBI" id="CHEBI:18420"/>
    </ligand>
</feature>
<dbReference type="GO" id="GO:0005525">
    <property type="term" value="F:GTP binding"/>
    <property type="evidence" value="ECO:0007669"/>
    <property type="project" value="UniProtKB-KW"/>
</dbReference>
<dbReference type="Gene3D" id="1.10.400.10">
    <property type="entry name" value="GI Alpha 1, domain 2-like"/>
    <property type="match status" value="1"/>
</dbReference>
<dbReference type="PROSITE" id="PS51882">
    <property type="entry name" value="G_ALPHA"/>
    <property type="match status" value="1"/>
</dbReference>
<dbReference type="PRINTS" id="PR00318">
    <property type="entry name" value="GPROTEINA"/>
</dbReference>
<evidence type="ECO:0000313" key="10">
    <source>
        <dbReference type="Proteomes" id="UP000825935"/>
    </source>
</evidence>
<dbReference type="OrthoDB" id="5817230at2759"/>
<keyword evidence="5" id="KW-0807">Transducer</keyword>
<dbReference type="GO" id="GO:0001664">
    <property type="term" value="F:G protein-coupled receptor binding"/>
    <property type="evidence" value="ECO:0007669"/>
    <property type="project" value="TreeGrafter"/>
</dbReference>
<dbReference type="EMBL" id="CM035409">
    <property type="protein sequence ID" value="KAH7440328.1"/>
    <property type="molecule type" value="Genomic_DNA"/>
</dbReference>
<dbReference type="Proteomes" id="UP000825935">
    <property type="component" value="Chromosome 4"/>
</dbReference>
<dbReference type="PANTHER" id="PTHR10218:SF334">
    <property type="entry name" value="EXTRA-LARGE GUANINE NUCLEOTIDE-BINDING PROTEIN 3"/>
    <property type="match status" value="1"/>
</dbReference>
<dbReference type="Gene3D" id="3.40.50.300">
    <property type="entry name" value="P-loop containing nucleotide triphosphate hydrolases"/>
    <property type="match status" value="1"/>
</dbReference>
<dbReference type="GO" id="GO:0003924">
    <property type="term" value="F:GTPase activity"/>
    <property type="evidence" value="ECO:0007669"/>
    <property type="project" value="InterPro"/>
</dbReference>
<dbReference type="FunFam" id="3.40.50.300:FF:000692">
    <property type="entry name" value="Guanine nucleotide-binding protein subunit alpha"/>
    <property type="match status" value="1"/>
</dbReference>
<dbReference type="PANTHER" id="PTHR10218">
    <property type="entry name" value="GTP-BINDING PROTEIN ALPHA SUBUNIT"/>
    <property type="match status" value="1"/>
</dbReference>
<name>A0A8T2V027_CERRI</name>
<proteinExistence type="predicted"/>
<evidence type="ECO:0000256" key="8">
    <source>
        <dbReference type="SAM" id="MobiDB-lite"/>
    </source>
</evidence>
<sequence length="908" mass="102292">MPMASMDDDMMDNRGAPVNWIPEDASLEYSFAEIYTGPRPECVPKAEPFDPVVAAFFRKQQVIPLNPVSRIVEHPESVTLDEGFVKDAPESSTRELSSDKLSTGLLGKHQGNVENGVLNNRICKDIDKRNLPEAENAADVEVGIFIATEAQNREAFQLSRDSANERISSSGKVMVAADLFASFPLDSGALPYSEQEDHISSPPCSDFFGRRSSSSHSSTNDFSEELNTTSAQSSPPISRKCKKGECFCCGKISRLHRKEKCLVCSAKYCMNCVIKAMGSMPEGRKCCKCVGQPISESKRNKLGKPTRMLCRLFSKLEVEQILKAEKECAVNQLHPEQIYVNGRQLTSREFHELLSCQYPPSKLKPGFYWYDSQCGFWGKDGEKPESIISANLRIGGDLSEGASSGSTRVYINNREITKVELRMLKFAGVQCPPSTRLWVDHDGNYQEEGHGHARGCLWEKVTTRCLCHILSLPVPNKYLSTPRPSTLIPAYFEPAKTYKILLFGIPGCGTSTIIKQAKLLYEGGFTEEEVQGIGDLIQRNIYRYLIILLEARERFEEEENARLKEIQENTPSTSSGVFHSRAAAGWGLPSAKSNNYSLNSRLKEHADWFLKSDACGDLEKYYSKLSREDATSIINLWNDPAIQATYKRKAEIHNLPDVAGHFLEKVITISSNGYTPDNHDILLAEGNSQEFGLAEVEFTIEDDFRSSGPYPDSSEHPHRDVRYHLVQLSANRFSEGSKLLRLFDDVEAILFCLSLDSYDQMWPAGTDNLQNKMLLNRSMLNKLLNYPAFKGKPVVLFFNKYDSFEEKISTVPLSTCDWFSDFCPVRSKSQNAQMLAEQAYTYIAHKFKEYFKMVNPTGGKLYTYKLNCLDQSSMRVAFQFLNDVVIWEEVKKQPQPSPSFFSEMTTIP</sequence>
<dbReference type="GO" id="GO:0046872">
    <property type="term" value="F:metal ion binding"/>
    <property type="evidence" value="ECO:0007669"/>
    <property type="project" value="UniProtKB-KW"/>
</dbReference>
<evidence type="ECO:0000256" key="5">
    <source>
        <dbReference type="ARBA" id="ARBA00023224"/>
    </source>
</evidence>
<dbReference type="OMA" id="ECTAGTK"/>
<evidence type="ECO:0000256" key="2">
    <source>
        <dbReference type="ARBA" id="ARBA00022723"/>
    </source>
</evidence>
<feature type="region of interest" description="Disordered" evidence="8">
    <location>
        <begin position="209"/>
        <end position="237"/>
    </location>
</feature>
<keyword evidence="2 7" id="KW-0479">Metal-binding</keyword>
<dbReference type="SMART" id="SM00275">
    <property type="entry name" value="G_alpha"/>
    <property type="match status" value="1"/>
</dbReference>
<keyword evidence="10" id="KW-1185">Reference proteome</keyword>
<organism evidence="9 10">
    <name type="scientific">Ceratopteris richardii</name>
    <name type="common">Triangle waterfern</name>
    <dbReference type="NCBI Taxonomy" id="49495"/>
    <lineage>
        <taxon>Eukaryota</taxon>
        <taxon>Viridiplantae</taxon>
        <taxon>Streptophyta</taxon>
        <taxon>Embryophyta</taxon>
        <taxon>Tracheophyta</taxon>
        <taxon>Polypodiopsida</taxon>
        <taxon>Polypodiidae</taxon>
        <taxon>Polypodiales</taxon>
        <taxon>Pteridineae</taxon>
        <taxon>Pteridaceae</taxon>
        <taxon>Parkerioideae</taxon>
        <taxon>Ceratopteris</taxon>
    </lineage>
</organism>
<feature type="binding site" evidence="6">
    <location>
        <begin position="799"/>
        <end position="802"/>
    </location>
    <ligand>
        <name>GTP</name>
        <dbReference type="ChEBI" id="CHEBI:37565"/>
    </ligand>
</feature>
<dbReference type="InterPro" id="IPR001019">
    <property type="entry name" value="Gprotein_alpha_su"/>
</dbReference>
<evidence type="ECO:0000256" key="3">
    <source>
        <dbReference type="ARBA" id="ARBA00022741"/>
    </source>
</evidence>
<evidence type="ECO:0000256" key="7">
    <source>
        <dbReference type="PIRSR" id="PIRSR601019-2"/>
    </source>
</evidence>
<accession>A0A8T2V027</accession>
<evidence type="ECO:0000313" key="9">
    <source>
        <dbReference type="EMBL" id="KAH7440328.1"/>
    </source>
</evidence>
<keyword evidence="4 6" id="KW-0342">GTP-binding</keyword>
<keyword evidence="1" id="KW-0150">Chloroplast</keyword>
<protein>
    <submittedName>
        <fullName evidence="9">Uncharacterized protein</fullName>
    </submittedName>
</protein>
<dbReference type="InterPro" id="IPR027417">
    <property type="entry name" value="P-loop_NTPase"/>
</dbReference>
<gene>
    <name evidence="9" type="ORF">KP509_04G102200</name>
</gene>
<dbReference type="AlphaFoldDB" id="A0A8T2V027"/>
<keyword evidence="3 6" id="KW-0547">Nucleotide-binding</keyword>
<dbReference type="SUPFAM" id="SSF47895">
    <property type="entry name" value="Transducin (alpha subunit), insertion domain"/>
    <property type="match status" value="1"/>
</dbReference>
<dbReference type="InterPro" id="IPR011025">
    <property type="entry name" value="GproteinA_insert"/>
</dbReference>
<dbReference type="Pfam" id="PF00503">
    <property type="entry name" value="G-alpha"/>
    <property type="match status" value="1"/>
</dbReference>
<dbReference type="GO" id="GO:0005737">
    <property type="term" value="C:cytoplasm"/>
    <property type="evidence" value="ECO:0007669"/>
    <property type="project" value="TreeGrafter"/>
</dbReference>
<dbReference type="GO" id="GO:0031683">
    <property type="term" value="F:G-protein beta/gamma-subunit complex binding"/>
    <property type="evidence" value="ECO:0007669"/>
    <property type="project" value="InterPro"/>
</dbReference>
<dbReference type="GO" id="GO:0007188">
    <property type="term" value="P:adenylate cyclase-modulating G protein-coupled receptor signaling pathway"/>
    <property type="evidence" value="ECO:0007669"/>
    <property type="project" value="TreeGrafter"/>
</dbReference>
<comment type="caution">
    <text evidence="9">The sequence shown here is derived from an EMBL/GenBank/DDBJ whole genome shotgun (WGS) entry which is preliminary data.</text>
</comment>
<evidence type="ECO:0000256" key="4">
    <source>
        <dbReference type="ARBA" id="ARBA00023134"/>
    </source>
</evidence>
<feature type="compositionally biased region" description="Polar residues" evidence="8">
    <location>
        <begin position="219"/>
        <end position="236"/>
    </location>
</feature>
<evidence type="ECO:0000256" key="1">
    <source>
        <dbReference type="ARBA" id="ARBA00022528"/>
    </source>
</evidence>
<keyword evidence="1" id="KW-0934">Plastid</keyword>
<dbReference type="SUPFAM" id="SSF52540">
    <property type="entry name" value="P-loop containing nucleoside triphosphate hydrolases"/>
    <property type="match status" value="1"/>
</dbReference>
<keyword evidence="7" id="KW-0460">Magnesium</keyword>
<evidence type="ECO:0000256" key="6">
    <source>
        <dbReference type="PIRSR" id="PIRSR601019-1"/>
    </source>
</evidence>
<dbReference type="GO" id="GO:0005834">
    <property type="term" value="C:heterotrimeric G-protein complex"/>
    <property type="evidence" value="ECO:0007669"/>
    <property type="project" value="TreeGrafter"/>
</dbReference>